<feature type="transmembrane region" description="Helical" evidence="5">
    <location>
        <begin position="39"/>
        <end position="62"/>
    </location>
</feature>
<dbReference type="InterPro" id="IPR007318">
    <property type="entry name" value="Phopholipid_MeTrfase"/>
</dbReference>
<dbReference type="Gene3D" id="1.20.120.1630">
    <property type="match status" value="1"/>
</dbReference>
<dbReference type="GO" id="GO:0012505">
    <property type="term" value="C:endomembrane system"/>
    <property type="evidence" value="ECO:0007669"/>
    <property type="project" value="UniProtKB-SubCell"/>
</dbReference>
<reference evidence="6 7" key="1">
    <citation type="submission" date="2019-11" db="EMBL/GenBank/DDBJ databases">
        <authorList>
            <person name="He Y."/>
        </authorList>
    </citation>
    <scope>NUCLEOTIDE SEQUENCE [LARGE SCALE GENOMIC DNA]</scope>
    <source>
        <strain evidence="6 7">SCSIO 58843</strain>
    </source>
</reference>
<dbReference type="RefSeq" id="WP_153758283.1">
    <property type="nucleotide sequence ID" value="NZ_CP045851.1"/>
</dbReference>
<feature type="transmembrane region" description="Helical" evidence="5">
    <location>
        <begin position="100"/>
        <end position="123"/>
    </location>
</feature>
<dbReference type="GO" id="GO:0008168">
    <property type="term" value="F:methyltransferase activity"/>
    <property type="evidence" value="ECO:0007669"/>
    <property type="project" value="UniProtKB-KW"/>
</dbReference>
<dbReference type="Proteomes" id="UP000334019">
    <property type="component" value="Chromosome"/>
</dbReference>
<dbReference type="KEGG" id="atq:GH723_03150"/>
<sequence>MSGYGYGLWLLVVVNSAVFVLFAASFFRPRTGRDWKVMGGFSAFVVALMVEMYGFPLTIYLLSGWLGSRFDFLTLTHDGGHLWSELIGWTGDPHLSPFHLASYVFIGGGFWAIAAAWPVLLRATKQGEVASTGLYARVRHPQYVGFLAIMIGFLLQWPTIPTLAMFPILVCIYRRLAIREEHVVATAFGDDWHRYADATPRFAPRLRRRARPVSPPSVGTPMP</sequence>
<evidence type="ECO:0000313" key="6">
    <source>
        <dbReference type="EMBL" id="QGG94177.1"/>
    </source>
</evidence>
<keyword evidence="7" id="KW-1185">Reference proteome</keyword>
<evidence type="ECO:0000256" key="4">
    <source>
        <dbReference type="ARBA" id="ARBA00023136"/>
    </source>
</evidence>
<feature type="transmembrane region" description="Helical" evidence="5">
    <location>
        <begin position="6"/>
        <end position="27"/>
    </location>
</feature>
<organism evidence="6 7">
    <name type="scientific">Actinomarinicola tropica</name>
    <dbReference type="NCBI Taxonomy" id="2789776"/>
    <lineage>
        <taxon>Bacteria</taxon>
        <taxon>Bacillati</taxon>
        <taxon>Actinomycetota</taxon>
        <taxon>Acidimicrobiia</taxon>
        <taxon>Acidimicrobiales</taxon>
        <taxon>Iamiaceae</taxon>
        <taxon>Actinomarinicola</taxon>
    </lineage>
</organism>
<accession>A0A5Q2RJH4</accession>
<feature type="transmembrane region" description="Helical" evidence="5">
    <location>
        <begin position="144"/>
        <end position="170"/>
    </location>
</feature>
<evidence type="ECO:0000256" key="5">
    <source>
        <dbReference type="SAM" id="Phobius"/>
    </source>
</evidence>
<evidence type="ECO:0000256" key="2">
    <source>
        <dbReference type="ARBA" id="ARBA00022692"/>
    </source>
</evidence>
<keyword evidence="3 5" id="KW-1133">Transmembrane helix</keyword>
<gene>
    <name evidence="6" type="ORF">GH723_03150</name>
</gene>
<dbReference type="GO" id="GO:0032259">
    <property type="term" value="P:methylation"/>
    <property type="evidence" value="ECO:0007669"/>
    <property type="project" value="UniProtKB-KW"/>
</dbReference>
<dbReference type="EMBL" id="CP045851">
    <property type="protein sequence ID" value="QGG94177.1"/>
    <property type="molecule type" value="Genomic_DNA"/>
</dbReference>
<keyword evidence="6" id="KW-0489">Methyltransferase</keyword>
<keyword evidence="2 5" id="KW-0812">Transmembrane</keyword>
<keyword evidence="4 5" id="KW-0472">Membrane</keyword>
<evidence type="ECO:0000256" key="3">
    <source>
        <dbReference type="ARBA" id="ARBA00022989"/>
    </source>
</evidence>
<comment type="subcellular location">
    <subcellularLocation>
        <location evidence="1">Endomembrane system</location>
        <topology evidence="1">Multi-pass membrane protein</topology>
    </subcellularLocation>
</comment>
<name>A0A5Q2RJH4_9ACTN</name>
<evidence type="ECO:0000313" key="7">
    <source>
        <dbReference type="Proteomes" id="UP000334019"/>
    </source>
</evidence>
<keyword evidence="6" id="KW-0808">Transferase</keyword>
<dbReference type="Pfam" id="PF04191">
    <property type="entry name" value="PEMT"/>
    <property type="match status" value="1"/>
</dbReference>
<evidence type="ECO:0000256" key="1">
    <source>
        <dbReference type="ARBA" id="ARBA00004127"/>
    </source>
</evidence>
<protein>
    <submittedName>
        <fullName evidence="6">Isoprenylcysteine carboxylmethyltransferase family protein</fullName>
    </submittedName>
</protein>
<proteinExistence type="predicted"/>
<dbReference type="AlphaFoldDB" id="A0A5Q2RJH4"/>